<keyword evidence="2" id="KW-0294">Fucose metabolism</keyword>
<accession>A0A392NYK5</accession>
<evidence type="ECO:0000256" key="2">
    <source>
        <dbReference type="ARBA" id="ARBA00023253"/>
    </source>
</evidence>
<dbReference type="PANTHER" id="PTHR13398">
    <property type="entry name" value="GDP-FUCOSE PROTEIN O-FUCOSYLTRANSFERASE 2"/>
    <property type="match status" value="1"/>
</dbReference>
<dbReference type="PANTHER" id="PTHR13398:SF0">
    <property type="entry name" value="GDP-FUCOSE PROTEIN O-FUCOSYLTRANSFERASE 2"/>
    <property type="match status" value="1"/>
</dbReference>
<dbReference type="EMBL" id="LXQA010055673">
    <property type="protein sequence ID" value="MCI04524.1"/>
    <property type="molecule type" value="Genomic_DNA"/>
</dbReference>
<dbReference type="Gene3D" id="3.40.50.11350">
    <property type="match status" value="1"/>
</dbReference>
<keyword evidence="1 4" id="KW-0808">Transferase</keyword>
<comment type="caution">
    <text evidence="4">The sequence shown here is derived from an EMBL/GenBank/DDBJ whole genome shotgun (WGS) entry which is preliminary data.</text>
</comment>
<feature type="non-terminal residue" evidence="4">
    <location>
        <position position="1"/>
    </location>
</feature>
<keyword evidence="3" id="KW-0119">Carbohydrate metabolism</keyword>
<dbReference type="GO" id="GO:0006004">
    <property type="term" value="P:fucose metabolic process"/>
    <property type="evidence" value="ECO:0007669"/>
    <property type="project" value="UniProtKB-KW"/>
</dbReference>
<dbReference type="GO" id="GO:0046922">
    <property type="term" value="F:peptide-O-fucosyltransferase activity"/>
    <property type="evidence" value="ECO:0007669"/>
    <property type="project" value="InterPro"/>
</dbReference>
<evidence type="ECO:0000313" key="5">
    <source>
        <dbReference type="Proteomes" id="UP000265520"/>
    </source>
</evidence>
<keyword evidence="5" id="KW-1185">Reference proteome</keyword>
<organism evidence="4 5">
    <name type="scientific">Trifolium medium</name>
    <dbReference type="NCBI Taxonomy" id="97028"/>
    <lineage>
        <taxon>Eukaryota</taxon>
        <taxon>Viridiplantae</taxon>
        <taxon>Streptophyta</taxon>
        <taxon>Embryophyta</taxon>
        <taxon>Tracheophyta</taxon>
        <taxon>Spermatophyta</taxon>
        <taxon>Magnoliopsida</taxon>
        <taxon>eudicotyledons</taxon>
        <taxon>Gunneridae</taxon>
        <taxon>Pentapetalae</taxon>
        <taxon>rosids</taxon>
        <taxon>fabids</taxon>
        <taxon>Fabales</taxon>
        <taxon>Fabaceae</taxon>
        <taxon>Papilionoideae</taxon>
        <taxon>50 kb inversion clade</taxon>
        <taxon>NPAAA clade</taxon>
        <taxon>Hologalegina</taxon>
        <taxon>IRL clade</taxon>
        <taxon>Trifolieae</taxon>
        <taxon>Trifolium</taxon>
    </lineage>
</organism>
<evidence type="ECO:0000256" key="3">
    <source>
        <dbReference type="ARBA" id="ARBA00023277"/>
    </source>
</evidence>
<gene>
    <name evidence="4" type="ORF">A2U01_0025571</name>
</gene>
<evidence type="ECO:0000256" key="1">
    <source>
        <dbReference type="ARBA" id="ARBA00022679"/>
    </source>
</evidence>
<protein>
    <submittedName>
        <fullName evidence="4">GDP-fucose protein-O-fucosyltransferase</fullName>
    </submittedName>
</protein>
<dbReference type="Proteomes" id="UP000265520">
    <property type="component" value="Unassembled WGS sequence"/>
</dbReference>
<reference evidence="4 5" key="1">
    <citation type="journal article" date="2018" name="Front. Plant Sci.">
        <title>Red Clover (Trifolium pratense) and Zigzag Clover (T. medium) - A Picture of Genomic Similarities and Differences.</title>
        <authorList>
            <person name="Dluhosova J."/>
            <person name="Istvanek J."/>
            <person name="Nedelnik J."/>
            <person name="Repkova J."/>
        </authorList>
    </citation>
    <scope>NUCLEOTIDE SEQUENCE [LARGE SCALE GENOMIC DNA]</scope>
    <source>
        <strain evidence="5">cv. 10/8</strain>
        <tissue evidence="4">Leaf</tissue>
    </source>
</reference>
<proteinExistence type="predicted"/>
<name>A0A392NYK5_9FABA</name>
<dbReference type="AlphaFoldDB" id="A0A392NYK5"/>
<evidence type="ECO:0000313" key="4">
    <source>
        <dbReference type="EMBL" id="MCI04524.1"/>
    </source>
</evidence>
<sequence length="85" mass="9372">NAKKPSCFYPIPQAADCILRVIERADAPIIYLSTDAAESETGLLQKLVVLNGKPVPLVIRPARNSAEKWDALLYRHGIEGDSQVR</sequence>
<keyword evidence="4" id="KW-0328">Glycosyltransferase</keyword>
<dbReference type="InterPro" id="IPR045130">
    <property type="entry name" value="OFUT2-like"/>
</dbReference>